<dbReference type="Proteomes" id="UP000298763">
    <property type="component" value="Chromosome"/>
</dbReference>
<name>A0ABX5UI94_9BURK</name>
<protein>
    <submittedName>
        <fullName evidence="2">SGNH/GDSL hydrolase family protein</fullName>
    </submittedName>
</protein>
<organism evidence="2 3">
    <name type="scientific">Pseudoduganella umbonata</name>
    <dbReference type="NCBI Taxonomy" id="864828"/>
    <lineage>
        <taxon>Bacteria</taxon>
        <taxon>Pseudomonadati</taxon>
        <taxon>Pseudomonadota</taxon>
        <taxon>Betaproteobacteria</taxon>
        <taxon>Burkholderiales</taxon>
        <taxon>Oxalobacteraceae</taxon>
        <taxon>Telluria group</taxon>
        <taxon>Pseudoduganella</taxon>
    </lineage>
</organism>
<keyword evidence="3" id="KW-1185">Reference proteome</keyword>
<reference evidence="2 3" key="1">
    <citation type="submission" date="2019-05" db="EMBL/GenBank/DDBJ databases">
        <title>Draft Genome Sequences of Six Type Strains of the Genus Massilia.</title>
        <authorList>
            <person name="Miess H."/>
            <person name="Frediansyhah A."/>
            <person name="Gross H."/>
        </authorList>
    </citation>
    <scope>NUCLEOTIDE SEQUENCE [LARGE SCALE GENOMIC DNA]</scope>
    <source>
        <strain evidence="2 3">DSMZ 26121</strain>
    </source>
</reference>
<sequence length="226" mass="24278">MPFSRHRERRMTHVVLIGDSVFDNARYVPKGTEVQAQLRQRLGAVHRVSLLAQDGAVLANVPAQLRGIKGLPQAPNQLVVSCGGNNALRLVSAMQTPARTVLAAAELLTAWQAEFRREYLAMLDALRGQGTPFVVSTIYDGVPGLAPGLRGALSFFNDVIIREAVMRRVPVLDMRLVCSKPADYSSTSPIEPSAEGGRKIAAAIAEIALGHDPCTLRTVIYGGGVV</sequence>
<feature type="domain" description="SGNH hydrolase-type esterase" evidence="1">
    <location>
        <begin position="16"/>
        <end position="196"/>
    </location>
</feature>
<gene>
    <name evidence="2" type="ORF">FCL38_13670</name>
</gene>
<evidence type="ECO:0000313" key="3">
    <source>
        <dbReference type="Proteomes" id="UP000298763"/>
    </source>
</evidence>
<evidence type="ECO:0000259" key="1">
    <source>
        <dbReference type="Pfam" id="PF13472"/>
    </source>
</evidence>
<dbReference type="EMBL" id="CP040017">
    <property type="protein sequence ID" value="QCP11344.1"/>
    <property type="molecule type" value="Genomic_DNA"/>
</dbReference>
<dbReference type="Pfam" id="PF13472">
    <property type="entry name" value="Lipase_GDSL_2"/>
    <property type="match status" value="1"/>
</dbReference>
<proteinExistence type="predicted"/>
<accession>A0ABX5UI94</accession>
<dbReference type="Gene3D" id="3.40.50.1110">
    <property type="entry name" value="SGNH hydrolase"/>
    <property type="match status" value="1"/>
</dbReference>
<dbReference type="InterPro" id="IPR013830">
    <property type="entry name" value="SGNH_hydro"/>
</dbReference>
<dbReference type="GO" id="GO:0016787">
    <property type="term" value="F:hydrolase activity"/>
    <property type="evidence" value="ECO:0007669"/>
    <property type="project" value="UniProtKB-KW"/>
</dbReference>
<dbReference type="SUPFAM" id="SSF52266">
    <property type="entry name" value="SGNH hydrolase"/>
    <property type="match status" value="1"/>
</dbReference>
<evidence type="ECO:0000313" key="2">
    <source>
        <dbReference type="EMBL" id="QCP11344.1"/>
    </source>
</evidence>
<keyword evidence="2" id="KW-0378">Hydrolase</keyword>
<dbReference type="CDD" id="cd00229">
    <property type="entry name" value="SGNH_hydrolase"/>
    <property type="match status" value="1"/>
</dbReference>
<dbReference type="InterPro" id="IPR036514">
    <property type="entry name" value="SGNH_hydro_sf"/>
</dbReference>